<keyword evidence="6" id="KW-0800">Toxin</keyword>
<sequence>MTSAPGPAAVVLVDTSVWIDHLRSGNAVLAALLEADRVAAHALVIEEIALGTLARRNDVIGGLERLVRLPDASHREVLHLVTTFPLWGRGLSAVDTHLLASTLITPGARLWTRDKRLHTAAAERGVAYTP</sequence>
<comment type="similarity">
    <text evidence="6">Belongs to the PINc/VapC protein family.</text>
</comment>
<comment type="function">
    <text evidence="6">Toxic component of a toxin-antitoxin (TA) system. An RNase.</text>
</comment>
<evidence type="ECO:0000256" key="1">
    <source>
        <dbReference type="ARBA" id="ARBA00022649"/>
    </source>
</evidence>
<evidence type="ECO:0000256" key="4">
    <source>
        <dbReference type="ARBA" id="ARBA00022801"/>
    </source>
</evidence>
<dbReference type="EC" id="3.1.-.-" evidence="6"/>
<keyword evidence="3 6" id="KW-0479">Metal-binding</keyword>
<keyword evidence="1 6" id="KW-1277">Toxin-antitoxin system</keyword>
<evidence type="ECO:0000256" key="6">
    <source>
        <dbReference type="HAMAP-Rule" id="MF_00265"/>
    </source>
</evidence>
<evidence type="ECO:0000256" key="5">
    <source>
        <dbReference type="ARBA" id="ARBA00022842"/>
    </source>
</evidence>
<protein>
    <recommendedName>
        <fullName evidence="6">Ribonuclease VapC</fullName>
        <shortName evidence="6">RNase VapC</shortName>
        <ecNumber evidence="6">3.1.-.-</ecNumber>
    </recommendedName>
    <alternativeName>
        <fullName evidence="6">Toxin VapC</fullName>
    </alternativeName>
</protein>
<evidence type="ECO:0000313" key="7">
    <source>
        <dbReference type="EMBL" id="GAA5089014.1"/>
    </source>
</evidence>
<evidence type="ECO:0000256" key="3">
    <source>
        <dbReference type="ARBA" id="ARBA00022723"/>
    </source>
</evidence>
<dbReference type="EMBL" id="BAABKZ010000001">
    <property type="protein sequence ID" value="GAA5089014.1"/>
    <property type="molecule type" value="Genomic_DNA"/>
</dbReference>
<organism evidence="7 8">
    <name type="scientific">Microbacterium yannicii</name>
    <dbReference type="NCBI Taxonomy" id="671622"/>
    <lineage>
        <taxon>Bacteria</taxon>
        <taxon>Bacillati</taxon>
        <taxon>Actinomycetota</taxon>
        <taxon>Actinomycetes</taxon>
        <taxon>Micrococcales</taxon>
        <taxon>Microbacteriaceae</taxon>
        <taxon>Microbacterium</taxon>
    </lineage>
</organism>
<name>A0ABP9M4A6_9MICO</name>
<accession>A0ABP9M4A6</accession>
<dbReference type="RefSeq" id="WP_194413039.1">
    <property type="nucleotide sequence ID" value="NZ_BAABKZ010000001.1"/>
</dbReference>
<dbReference type="HAMAP" id="MF_00265">
    <property type="entry name" value="VapC_Nob1"/>
    <property type="match status" value="1"/>
</dbReference>
<proteinExistence type="inferred from homology"/>
<dbReference type="InterPro" id="IPR022907">
    <property type="entry name" value="VapC_family"/>
</dbReference>
<comment type="cofactor">
    <cofactor evidence="6">
        <name>Mg(2+)</name>
        <dbReference type="ChEBI" id="CHEBI:18420"/>
    </cofactor>
</comment>
<dbReference type="InterPro" id="IPR029060">
    <property type="entry name" value="PIN-like_dom_sf"/>
</dbReference>
<comment type="caution">
    <text evidence="7">The sequence shown here is derived from an EMBL/GenBank/DDBJ whole genome shotgun (WGS) entry which is preliminary data.</text>
</comment>
<evidence type="ECO:0000313" key="8">
    <source>
        <dbReference type="Proteomes" id="UP001501407"/>
    </source>
</evidence>
<feature type="binding site" evidence="6">
    <location>
        <position position="95"/>
    </location>
    <ligand>
        <name>Mg(2+)</name>
        <dbReference type="ChEBI" id="CHEBI:18420"/>
    </ligand>
</feature>
<feature type="binding site" evidence="6">
    <location>
        <position position="14"/>
    </location>
    <ligand>
        <name>Mg(2+)</name>
        <dbReference type="ChEBI" id="CHEBI:18420"/>
    </ligand>
</feature>
<keyword evidence="4 6" id="KW-0378">Hydrolase</keyword>
<reference evidence="8" key="1">
    <citation type="journal article" date="2019" name="Int. J. Syst. Evol. Microbiol.">
        <title>The Global Catalogue of Microorganisms (GCM) 10K type strain sequencing project: providing services to taxonomists for standard genome sequencing and annotation.</title>
        <authorList>
            <consortium name="The Broad Institute Genomics Platform"/>
            <consortium name="The Broad Institute Genome Sequencing Center for Infectious Disease"/>
            <person name="Wu L."/>
            <person name="Ma J."/>
        </authorList>
    </citation>
    <scope>NUCLEOTIDE SEQUENCE [LARGE SCALE GENOMIC DNA]</scope>
    <source>
        <strain evidence="8">JCM 18959</strain>
    </source>
</reference>
<dbReference type="Proteomes" id="UP001501407">
    <property type="component" value="Unassembled WGS sequence"/>
</dbReference>
<dbReference type="SUPFAM" id="SSF88723">
    <property type="entry name" value="PIN domain-like"/>
    <property type="match status" value="1"/>
</dbReference>
<keyword evidence="5 6" id="KW-0460">Magnesium</keyword>
<keyword evidence="2 6" id="KW-0540">Nuclease</keyword>
<gene>
    <name evidence="6" type="primary">vapC</name>
    <name evidence="7" type="ORF">GCM10025760_12280</name>
</gene>
<dbReference type="Gene3D" id="3.40.50.1010">
    <property type="entry name" value="5'-nuclease"/>
    <property type="match status" value="1"/>
</dbReference>
<evidence type="ECO:0000256" key="2">
    <source>
        <dbReference type="ARBA" id="ARBA00022722"/>
    </source>
</evidence>
<keyword evidence="8" id="KW-1185">Reference proteome</keyword>